<dbReference type="Gene3D" id="3.40.30.10">
    <property type="entry name" value="Glutaredoxin"/>
    <property type="match status" value="1"/>
</dbReference>
<keyword evidence="6" id="KW-1185">Reference proteome</keyword>
<feature type="signal peptide" evidence="3">
    <location>
        <begin position="1"/>
        <end position="23"/>
    </location>
</feature>
<evidence type="ECO:0000313" key="6">
    <source>
        <dbReference type="Proteomes" id="UP000619534"/>
    </source>
</evidence>
<dbReference type="PROSITE" id="PS00194">
    <property type="entry name" value="THIOREDOXIN_1"/>
    <property type="match status" value="1"/>
</dbReference>
<protein>
    <submittedName>
        <fullName evidence="5">Thiol:disulfide interchange protein tlpA</fullName>
    </submittedName>
</protein>
<dbReference type="InterPro" id="IPR013766">
    <property type="entry name" value="Thioredoxin_domain"/>
</dbReference>
<accession>A0ABQ1P144</accession>
<dbReference type="InterPro" id="IPR017937">
    <property type="entry name" value="Thioredoxin_CS"/>
</dbReference>
<feature type="chain" id="PRO_5045550082" evidence="3">
    <location>
        <begin position="24"/>
        <end position="199"/>
    </location>
</feature>
<dbReference type="Proteomes" id="UP000619534">
    <property type="component" value="Unassembled WGS sequence"/>
</dbReference>
<sequence length="199" mass="22431">MIKRIVVSALFLILIGYAVYSFAADNGEDETNGPNEYDVSGDTSQEGSGMMPPNTPKGIQEGEQAPDFELETVEGETIRLSDLKGKKVFLNFWATWCPPCKEEMPEMQKFHEEFGEEVEIVAVNVTTTETGIDDVQKYLDQQGYTFQVPLDKRNQVSSEYQAITIPTTYFIGTDGIVQQPRQVGPMNYDFMVKMKDDLK</sequence>
<feature type="region of interest" description="Disordered" evidence="2">
    <location>
        <begin position="30"/>
        <end position="62"/>
    </location>
</feature>
<evidence type="ECO:0000313" key="5">
    <source>
        <dbReference type="EMBL" id="GGC88821.1"/>
    </source>
</evidence>
<dbReference type="InterPro" id="IPR036249">
    <property type="entry name" value="Thioredoxin-like_sf"/>
</dbReference>
<keyword evidence="3" id="KW-0732">Signal</keyword>
<proteinExistence type="predicted"/>
<dbReference type="InterPro" id="IPR050553">
    <property type="entry name" value="Thioredoxin_ResA/DsbE_sf"/>
</dbReference>
<evidence type="ECO:0000256" key="2">
    <source>
        <dbReference type="SAM" id="MobiDB-lite"/>
    </source>
</evidence>
<dbReference type="InterPro" id="IPR000866">
    <property type="entry name" value="AhpC/TSA"/>
</dbReference>
<evidence type="ECO:0000259" key="4">
    <source>
        <dbReference type="PROSITE" id="PS51352"/>
    </source>
</evidence>
<name>A0ABQ1P144_9BACI</name>
<dbReference type="EMBL" id="BMCJ01000003">
    <property type="protein sequence ID" value="GGC88821.1"/>
    <property type="molecule type" value="Genomic_DNA"/>
</dbReference>
<dbReference type="PANTHER" id="PTHR42852">
    <property type="entry name" value="THIOL:DISULFIDE INTERCHANGE PROTEIN DSBE"/>
    <property type="match status" value="1"/>
</dbReference>
<dbReference type="CDD" id="cd02966">
    <property type="entry name" value="TlpA_like_family"/>
    <property type="match status" value="1"/>
</dbReference>
<dbReference type="Pfam" id="PF00578">
    <property type="entry name" value="AhpC-TSA"/>
    <property type="match status" value="1"/>
</dbReference>
<evidence type="ECO:0000256" key="3">
    <source>
        <dbReference type="SAM" id="SignalP"/>
    </source>
</evidence>
<dbReference type="RefSeq" id="WP_062446018.1">
    <property type="nucleotide sequence ID" value="NZ_BMCJ01000003.1"/>
</dbReference>
<evidence type="ECO:0000256" key="1">
    <source>
        <dbReference type="ARBA" id="ARBA00023157"/>
    </source>
</evidence>
<dbReference type="PROSITE" id="PS51352">
    <property type="entry name" value="THIOREDOXIN_2"/>
    <property type="match status" value="1"/>
</dbReference>
<comment type="caution">
    <text evidence="5">The sequence shown here is derived from an EMBL/GenBank/DDBJ whole genome shotgun (WGS) entry which is preliminary data.</text>
</comment>
<dbReference type="PANTHER" id="PTHR42852:SF1">
    <property type="entry name" value="THIOREDOXIN-LIKE PROTEIN YNEN"/>
    <property type="match status" value="1"/>
</dbReference>
<reference evidence="6" key="1">
    <citation type="journal article" date="2019" name="Int. J. Syst. Evol. Microbiol.">
        <title>The Global Catalogue of Microorganisms (GCM) 10K type strain sequencing project: providing services to taxonomists for standard genome sequencing and annotation.</title>
        <authorList>
            <consortium name="The Broad Institute Genomics Platform"/>
            <consortium name="The Broad Institute Genome Sequencing Center for Infectious Disease"/>
            <person name="Wu L."/>
            <person name="Ma J."/>
        </authorList>
    </citation>
    <scope>NUCLEOTIDE SEQUENCE [LARGE SCALE GENOMIC DNA]</scope>
    <source>
        <strain evidence="6">CCM 7282</strain>
    </source>
</reference>
<gene>
    <name evidence="5" type="ORF">GCM10007216_19510</name>
</gene>
<keyword evidence="1" id="KW-1015">Disulfide bond</keyword>
<feature type="domain" description="Thioredoxin" evidence="4">
    <location>
        <begin position="59"/>
        <end position="199"/>
    </location>
</feature>
<dbReference type="SUPFAM" id="SSF52833">
    <property type="entry name" value="Thioredoxin-like"/>
    <property type="match status" value="1"/>
</dbReference>
<organism evidence="5 6">
    <name type="scientific">Thalassobacillus devorans</name>
    <dbReference type="NCBI Taxonomy" id="279813"/>
    <lineage>
        <taxon>Bacteria</taxon>
        <taxon>Bacillati</taxon>
        <taxon>Bacillota</taxon>
        <taxon>Bacilli</taxon>
        <taxon>Bacillales</taxon>
        <taxon>Bacillaceae</taxon>
        <taxon>Thalassobacillus</taxon>
    </lineage>
</organism>